<sequence>MKMNFQNKREAYVMDNKHQNHTKSESQDNPLATNLESNIQQHPNGKEKNHRLPFSIVLNIPNGFQIQKEKNPKVMYDLNHLSMIKETCKKSIDVDNCGYVDVDLHALKIKGCLSFLLNLYIEPIHDGKIYKKNSKDDSIALSYKETLHVDHVVKYSVGKLPYYVIDDEHVQIRHLEIQIFDENCNMVKISGEFYFEYE</sequence>
<dbReference type="AlphaFoldDB" id="A0ABD6RTF9"/>
<organism evidence="1 2">
    <name type="scientific">Bacillus thuringiensis</name>
    <dbReference type="NCBI Taxonomy" id="1428"/>
    <lineage>
        <taxon>Bacteria</taxon>
        <taxon>Bacillati</taxon>
        <taxon>Bacillota</taxon>
        <taxon>Bacilli</taxon>
        <taxon>Bacillales</taxon>
        <taxon>Bacillaceae</taxon>
        <taxon>Bacillus</taxon>
        <taxon>Bacillus cereus group</taxon>
    </lineage>
</organism>
<reference evidence="1 2" key="1">
    <citation type="submission" date="2017-09" db="EMBL/GenBank/DDBJ databases">
        <title>Large-scale bioinformatics analysis of Bacillus genomes uncovers conserved roles of natural products in bacterial physiology.</title>
        <authorList>
            <consortium name="Agbiome Team Llc"/>
            <person name="Bleich R.M."/>
            <person name="Kirk G.J."/>
            <person name="Santa Maria K.C."/>
            <person name="Allen S.E."/>
            <person name="Farag S."/>
            <person name="Shank E.A."/>
            <person name="Bowers A."/>
        </authorList>
    </citation>
    <scope>NUCLEOTIDE SEQUENCE [LARGE SCALE GENOMIC DNA]</scope>
    <source>
        <strain evidence="1 2">AFS005140</strain>
    </source>
</reference>
<proteinExistence type="predicted"/>
<evidence type="ECO:0000313" key="2">
    <source>
        <dbReference type="Proteomes" id="UP000219897"/>
    </source>
</evidence>
<evidence type="ECO:0000313" key="1">
    <source>
        <dbReference type="EMBL" id="PER36166.1"/>
    </source>
</evidence>
<comment type="caution">
    <text evidence="1">The sequence shown here is derived from an EMBL/GenBank/DDBJ whole genome shotgun (WGS) entry which is preliminary data.</text>
</comment>
<dbReference type="Proteomes" id="UP000219897">
    <property type="component" value="Unassembled WGS sequence"/>
</dbReference>
<name>A0ABD6RTF9_BACTU</name>
<protein>
    <submittedName>
        <fullName evidence="1">Uncharacterized protein</fullName>
    </submittedName>
</protein>
<gene>
    <name evidence="1" type="ORF">CN495_35515</name>
</gene>
<dbReference type="EMBL" id="NTYF01000276">
    <property type="protein sequence ID" value="PER36166.1"/>
    <property type="molecule type" value="Genomic_DNA"/>
</dbReference>
<accession>A0ABD6RTF9</accession>